<keyword evidence="2" id="KW-1185">Reference proteome</keyword>
<protein>
    <submittedName>
        <fullName evidence="3">Uncharacterized protein LOC114827989</fullName>
    </submittedName>
</protein>
<name>A0AAJ7WJ61_9ACAR</name>
<feature type="region of interest" description="Disordered" evidence="1">
    <location>
        <begin position="1"/>
        <end position="43"/>
    </location>
</feature>
<feature type="compositionally biased region" description="Acidic residues" evidence="1">
    <location>
        <begin position="114"/>
        <end position="126"/>
    </location>
</feature>
<dbReference type="GeneID" id="114827989"/>
<gene>
    <name evidence="3" type="primary">LOC114827989</name>
</gene>
<reference evidence="3" key="1">
    <citation type="submission" date="2025-08" db="UniProtKB">
        <authorList>
            <consortium name="RefSeq"/>
        </authorList>
    </citation>
    <scope>IDENTIFICATION</scope>
</reference>
<evidence type="ECO:0000313" key="3">
    <source>
        <dbReference type="RefSeq" id="XP_028968807.1"/>
    </source>
</evidence>
<feature type="compositionally biased region" description="Acidic residues" evidence="1">
    <location>
        <begin position="132"/>
        <end position="146"/>
    </location>
</feature>
<sequence length="165" mass="18200">MEQENLGDIILKSPEANRHKRARDDADSDEHQGPPPVLSPFKAFEAPAGKSGELFPDLIEVAPIPEDMASMNRCSSPNQAGPSHREEEIEVVPQDVLMDSSFEDDNTWDYFETSAEDEDNTDDAVEMAEVGDILEESSIEDGEMNADADQRPPAENDPGNIELNE</sequence>
<proteinExistence type="predicted"/>
<evidence type="ECO:0000313" key="2">
    <source>
        <dbReference type="Proteomes" id="UP000694867"/>
    </source>
</evidence>
<dbReference type="Proteomes" id="UP000694867">
    <property type="component" value="Unplaced"/>
</dbReference>
<dbReference type="RefSeq" id="XP_028968807.1">
    <property type="nucleotide sequence ID" value="XM_029112974.1"/>
</dbReference>
<feature type="compositionally biased region" description="Polar residues" evidence="1">
    <location>
        <begin position="72"/>
        <end position="81"/>
    </location>
</feature>
<evidence type="ECO:0000256" key="1">
    <source>
        <dbReference type="SAM" id="MobiDB-lite"/>
    </source>
</evidence>
<dbReference type="AlphaFoldDB" id="A0AAJ7WJ61"/>
<organism evidence="2 3">
    <name type="scientific">Galendromus occidentalis</name>
    <name type="common">western predatory mite</name>
    <dbReference type="NCBI Taxonomy" id="34638"/>
    <lineage>
        <taxon>Eukaryota</taxon>
        <taxon>Metazoa</taxon>
        <taxon>Ecdysozoa</taxon>
        <taxon>Arthropoda</taxon>
        <taxon>Chelicerata</taxon>
        <taxon>Arachnida</taxon>
        <taxon>Acari</taxon>
        <taxon>Parasitiformes</taxon>
        <taxon>Mesostigmata</taxon>
        <taxon>Gamasina</taxon>
        <taxon>Phytoseioidea</taxon>
        <taxon>Phytoseiidae</taxon>
        <taxon>Typhlodrominae</taxon>
        <taxon>Galendromus</taxon>
    </lineage>
</organism>
<feature type="region of interest" description="Disordered" evidence="1">
    <location>
        <begin position="113"/>
        <end position="165"/>
    </location>
</feature>
<feature type="compositionally biased region" description="Basic and acidic residues" evidence="1">
    <location>
        <begin position="22"/>
        <end position="32"/>
    </location>
</feature>
<dbReference type="KEGG" id="goe:114827989"/>
<feature type="region of interest" description="Disordered" evidence="1">
    <location>
        <begin position="69"/>
        <end position="88"/>
    </location>
</feature>
<accession>A0AAJ7WJ61</accession>